<dbReference type="KEGG" id="psco:LY89DRAFT_127129"/>
<dbReference type="EMBL" id="KQ947419">
    <property type="protein sequence ID" value="KUJ14978.1"/>
    <property type="molecule type" value="Genomic_DNA"/>
</dbReference>
<organism evidence="1 2">
    <name type="scientific">Mollisia scopiformis</name>
    <name type="common">Conifer needle endophyte fungus</name>
    <name type="synonym">Phialocephala scopiformis</name>
    <dbReference type="NCBI Taxonomy" id="149040"/>
    <lineage>
        <taxon>Eukaryota</taxon>
        <taxon>Fungi</taxon>
        <taxon>Dikarya</taxon>
        <taxon>Ascomycota</taxon>
        <taxon>Pezizomycotina</taxon>
        <taxon>Leotiomycetes</taxon>
        <taxon>Helotiales</taxon>
        <taxon>Mollisiaceae</taxon>
        <taxon>Mollisia</taxon>
    </lineage>
</organism>
<gene>
    <name evidence="1" type="ORF">LY89DRAFT_127129</name>
</gene>
<reference evidence="1 2" key="1">
    <citation type="submission" date="2015-10" db="EMBL/GenBank/DDBJ databases">
        <title>Full genome of DAOMC 229536 Phialocephala scopiformis, a fungal endophyte of spruce producing the potent anti-insectan compound rugulosin.</title>
        <authorList>
            <consortium name="DOE Joint Genome Institute"/>
            <person name="Walker A.K."/>
            <person name="Frasz S.L."/>
            <person name="Seifert K.A."/>
            <person name="Miller J.D."/>
            <person name="Mondo S.J."/>
            <person name="Labutti K."/>
            <person name="Lipzen A."/>
            <person name="Dockter R."/>
            <person name="Kennedy M."/>
            <person name="Grigoriev I.V."/>
            <person name="Spatafora J.W."/>
        </authorList>
    </citation>
    <scope>NUCLEOTIDE SEQUENCE [LARGE SCALE GENOMIC DNA]</scope>
    <source>
        <strain evidence="1 2">CBS 120377</strain>
    </source>
</reference>
<sequence length="222" mass="25483">MPQPIKTSCKREAQIVRQLHLLSRVNMCNRCRQSSDNPFLFDVFFFPWRSVLQDLASFHGPAQNSLNHGMFDWEMVPGAEGQHSKLHSKHVTNMVGPLVRCDSRVHVWTCCSTTITEGTAVLSPLHCITSAASCITLKALNMPRRMQRSSQYCLFHHMYSSGCHRNTIHRLRDAATTTTRASPPRSVNFRFIFELIEWRGRRYWGADAENRDRQLVQIPGKA</sequence>
<dbReference type="GeneID" id="28814930"/>
<dbReference type="RefSeq" id="XP_018069333.1">
    <property type="nucleotide sequence ID" value="XM_018205204.1"/>
</dbReference>
<evidence type="ECO:0000313" key="2">
    <source>
        <dbReference type="Proteomes" id="UP000070700"/>
    </source>
</evidence>
<dbReference type="Proteomes" id="UP000070700">
    <property type="component" value="Unassembled WGS sequence"/>
</dbReference>
<dbReference type="AlphaFoldDB" id="A0A194X471"/>
<evidence type="ECO:0000313" key="1">
    <source>
        <dbReference type="EMBL" id="KUJ14978.1"/>
    </source>
</evidence>
<name>A0A194X471_MOLSC</name>
<keyword evidence="2" id="KW-1185">Reference proteome</keyword>
<accession>A0A194X471</accession>
<protein>
    <submittedName>
        <fullName evidence="1">Uncharacterized protein</fullName>
    </submittedName>
</protein>
<dbReference type="InParanoid" id="A0A194X471"/>
<proteinExistence type="predicted"/>